<evidence type="ECO:0000313" key="7">
    <source>
        <dbReference type="Proteomes" id="UP000442533"/>
    </source>
</evidence>
<evidence type="ECO:0000256" key="3">
    <source>
        <dbReference type="ARBA" id="ARBA00022989"/>
    </source>
</evidence>
<dbReference type="OrthoDB" id="9808637at2"/>
<dbReference type="GO" id="GO:0006457">
    <property type="term" value="P:protein folding"/>
    <property type="evidence" value="ECO:0007669"/>
    <property type="project" value="InterPro"/>
</dbReference>
<feature type="transmembrane region" description="Helical" evidence="5">
    <location>
        <begin position="64"/>
        <end position="83"/>
    </location>
</feature>
<accession>A0A844H6X0</accession>
<keyword evidence="4 5" id="KW-0472">Membrane</keyword>
<reference evidence="6 7" key="1">
    <citation type="submission" date="2019-11" db="EMBL/GenBank/DDBJ databases">
        <authorList>
            <person name="Dong K."/>
        </authorList>
    </citation>
    <scope>NUCLEOTIDE SEQUENCE [LARGE SCALE GENOMIC DNA]</scope>
    <source>
        <strain evidence="6 7">JCM 17370</strain>
    </source>
</reference>
<keyword evidence="7" id="KW-1185">Reference proteome</keyword>
<dbReference type="GO" id="GO:0016020">
    <property type="term" value="C:membrane"/>
    <property type="evidence" value="ECO:0007669"/>
    <property type="project" value="UniProtKB-SubCell"/>
</dbReference>
<dbReference type="Gene3D" id="1.20.1550.10">
    <property type="entry name" value="DsbB-like"/>
    <property type="match status" value="1"/>
</dbReference>
<keyword evidence="2 5" id="KW-0812">Transmembrane</keyword>
<dbReference type="InterPro" id="IPR023380">
    <property type="entry name" value="DsbB-like_sf"/>
</dbReference>
<proteinExistence type="predicted"/>
<evidence type="ECO:0000313" key="6">
    <source>
        <dbReference type="EMBL" id="MTH35323.1"/>
    </source>
</evidence>
<dbReference type="InterPro" id="IPR024199">
    <property type="entry name" value="Uncharacterised_DsbB"/>
</dbReference>
<dbReference type="PIRSF" id="PIRSF033913">
    <property type="entry name" value="S-S_format_DsbB"/>
    <property type="match status" value="1"/>
</dbReference>
<name>A0A844H6X0_9RHOB</name>
<keyword evidence="3 5" id="KW-1133">Transmembrane helix</keyword>
<evidence type="ECO:0000256" key="1">
    <source>
        <dbReference type="ARBA" id="ARBA00004141"/>
    </source>
</evidence>
<protein>
    <submittedName>
        <fullName evidence="6">Disulfide bond formation protein B</fullName>
    </submittedName>
</protein>
<gene>
    <name evidence="6" type="ORF">GL279_11995</name>
</gene>
<feature type="transmembrane region" description="Helical" evidence="5">
    <location>
        <begin position="126"/>
        <end position="153"/>
    </location>
</feature>
<dbReference type="AlphaFoldDB" id="A0A844H6X0"/>
<dbReference type="EMBL" id="WMIF01000016">
    <property type="protein sequence ID" value="MTH35323.1"/>
    <property type="molecule type" value="Genomic_DNA"/>
</dbReference>
<comment type="subcellular location">
    <subcellularLocation>
        <location evidence="1">Membrane</location>
        <topology evidence="1">Multi-pass membrane protein</topology>
    </subcellularLocation>
</comment>
<organism evidence="6 7">
    <name type="scientific">Paracoccus limosus</name>
    <dbReference type="NCBI Taxonomy" id="913252"/>
    <lineage>
        <taxon>Bacteria</taxon>
        <taxon>Pseudomonadati</taxon>
        <taxon>Pseudomonadota</taxon>
        <taxon>Alphaproteobacteria</taxon>
        <taxon>Rhodobacterales</taxon>
        <taxon>Paracoccaceae</taxon>
        <taxon>Paracoccus</taxon>
    </lineage>
</organism>
<dbReference type="GO" id="GO:0015035">
    <property type="term" value="F:protein-disulfide reductase activity"/>
    <property type="evidence" value="ECO:0007669"/>
    <property type="project" value="InterPro"/>
</dbReference>
<dbReference type="Pfam" id="PF02600">
    <property type="entry name" value="DsbB"/>
    <property type="match status" value="1"/>
</dbReference>
<evidence type="ECO:0000256" key="4">
    <source>
        <dbReference type="ARBA" id="ARBA00023136"/>
    </source>
</evidence>
<evidence type="ECO:0000256" key="5">
    <source>
        <dbReference type="SAM" id="Phobius"/>
    </source>
</evidence>
<evidence type="ECO:0000256" key="2">
    <source>
        <dbReference type="ARBA" id="ARBA00022692"/>
    </source>
</evidence>
<sequence length="164" mass="17016">MKQMTQRELAMLAGAGSAALLAAALTFQALGYAPCELCLLQRWPHVVAALSGLAIAVVGWRRSLVALGLLAALAAFGLASYHAGVELKLWAGPQHCSGGVSGLANMSTQDLVTALQAAPVVRCDQIAWSLFGISMAGWNAICSAMLAGIWAACLRRRNRVGGLA</sequence>
<feature type="transmembrane region" description="Helical" evidence="5">
    <location>
        <begin position="41"/>
        <end position="59"/>
    </location>
</feature>
<dbReference type="SUPFAM" id="SSF158442">
    <property type="entry name" value="DsbB-like"/>
    <property type="match status" value="1"/>
</dbReference>
<dbReference type="InterPro" id="IPR003752">
    <property type="entry name" value="DiS_bond_form_DsbB/BdbC"/>
</dbReference>
<comment type="caution">
    <text evidence="6">The sequence shown here is derived from an EMBL/GenBank/DDBJ whole genome shotgun (WGS) entry which is preliminary data.</text>
</comment>
<dbReference type="Proteomes" id="UP000442533">
    <property type="component" value="Unassembled WGS sequence"/>
</dbReference>